<feature type="region of interest" description="Disordered" evidence="1">
    <location>
        <begin position="84"/>
        <end position="104"/>
    </location>
</feature>
<proteinExistence type="predicted"/>
<dbReference type="Proteomes" id="UP000647172">
    <property type="component" value="Unassembled WGS sequence"/>
</dbReference>
<evidence type="ECO:0000256" key="1">
    <source>
        <dbReference type="SAM" id="MobiDB-lite"/>
    </source>
</evidence>
<feature type="compositionally biased region" description="Basic and acidic residues" evidence="1">
    <location>
        <begin position="87"/>
        <end position="104"/>
    </location>
</feature>
<dbReference type="AlphaFoldDB" id="A0A919JPJ2"/>
<name>A0A919JPJ2_9ACTN</name>
<evidence type="ECO:0000313" key="3">
    <source>
        <dbReference type="Proteomes" id="UP000647172"/>
    </source>
</evidence>
<gene>
    <name evidence="2" type="ORF">Ani05nite_66360</name>
</gene>
<accession>A0A919JPJ2</accession>
<reference evidence="2" key="1">
    <citation type="submission" date="2021-01" db="EMBL/GenBank/DDBJ databases">
        <title>Whole genome shotgun sequence of Actinoplanes nipponensis NBRC 14063.</title>
        <authorList>
            <person name="Komaki H."/>
            <person name="Tamura T."/>
        </authorList>
    </citation>
    <scope>NUCLEOTIDE SEQUENCE</scope>
    <source>
        <strain evidence="2">NBRC 14063</strain>
    </source>
</reference>
<comment type="caution">
    <text evidence="2">The sequence shown here is derived from an EMBL/GenBank/DDBJ whole genome shotgun (WGS) entry which is preliminary data.</text>
</comment>
<organism evidence="2 3">
    <name type="scientific">Actinoplanes nipponensis</name>
    <dbReference type="NCBI Taxonomy" id="135950"/>
    <lineage>
        <taxon>Bacteria</taxon>
        <taxon>Bacillati</taxon>
        <taxon>Actinomycetota</taxon>
        <taxon>Actinomycetes</taxon>
        <taxon>Micromonosporales</taxon>
        <taxon>Micromonosporaceae</taxon>
        <taxon>Actinoplanes</taxon>
    </lineage>
</organism>
<keyword evidence="3" id="KW-1185">Reference proteome</keyword>
<protein>
    <submittedName>
        <fullName evidence="2">Uncharacterized protein</fullName>
    </submittedName>
</protein>
<sequence length="104" mass="12237">MRDVLDLIDNVLQDVSLSEDAMRWAPDSVPDLRIRVHREWPARRQATWRWWCETCRQPIPQPHWWVRGVPDGGVVLSSGMRAFHQTTDPRRPRHAVVERAGRAH</sequence>
<dbReference type="RefSeq" id="WP_203774911.1">
    <property type="nucleotide sequence ID" value="NZ_BAAAYJ010000074.1"/>
</dbReference>
<dbReference type="EMBL" id="BOMQ01000079">
    <property type="protein sequence ID" value="GIE53102.1"/>
    <property type="molecule type" value="Genomic_DNA"/>
</dbReference>
<evidence type="ECO:0000313" key="2">
    <source>
        <dbReference type="EMBL" id="GIE53102.1"/>
    </source>
</evidence>